<evidence type="ECO:0000313" key="2">
    <source>
        <dbReference type="Proteomes" id="UP001597326"/>
    </source>
</evidence>
<dbReference type="InterPro" id="IPR021365">
    <property type="entry name" value="DUF2891"/>
</dbReference>
<keyword evidence="2" id="KW-1185">Reference proteome</keyword>
<name>A0ABW4RWL9_9ACTN</name>
<sequence>MTQAQPSSPPCPHPAIDREAEGWARTVVHGLRTRFPWASAHMSTGPDDCDVTPWRLHPAFHGCLDWHSSVHMQASGVLLMELCPQAVSQQTRDELTAELDARLTPEACGVEAQYLRAHPGFERPYGWGWATQLAVAVHRSGHPHAPAWEPAVMLVAQAAFDNLLAWLPKLTRPVRNGQHDNTAFGVALCLEAARELGRADVVVAVERAVLHWYGKDTDYPSRYEPGGNDFLSPALCEAALVQQVLRAEDFRAWLQRFLPELAEEGDVLLETPQVIDTTDGKLVHLYGLALVRAWMLRELAPVLVPPRRERALAAADQQADWAREQINHGDFMSTHWLVSFALRAELARQ</sequence>
<accession>A0ABW4RWL9</accession>
<dbReference type="Proteomes" id="UP001597326">
    <property type="component" value="Unassembled WGS sequence"/>
</dbReference>
<evidence type="ECO:0000313" key="1">
    <source>
        <dbReference type="EMBL" id="MFD1890706.1"/>
    </source>
</evidence>
<dbReference type="RefSeq" id="WP_343872017.1">
    <property type="nucleotide sequence ID" value="NZ_BAAAIX010000004.1"/>
</dbReference>
<dbReference type="Pfam" id="PF11199">
    <property type="entry name" value="DUF2891"/>
    <property type="match status" value="1"/>
</dbReference>
<protein>
    <submittedName>
        <fullName evidence="1">DUF2891 family protein</fullName>
    </submittedName>
</protein>
<reference evidence="2" key="1">
    <citation type="journal article" date="2019" name="Int. J. Syst. Evol. Microbiol.">
        <title>The Global Catalogue of Microorganisms (GCM) 10K type strain sequencing project: providing services to taxonomists for standard genome sequencing and annotation.</title>
        <authorList>
            <consortium name="The Broad Institute Genomics Platform"/>
            <consortium name="The Broad Institute Genome Sequencing Center for Infectious Disease"/>
            <person name="Wu L."/>
            <person name="Ma J."/>
        </authorList>
    </citation>
    <scope>NUCLEOTIDE SEQUENCE [LARGE SCALE GENOMIC DNA]</scope>
    <source>
        <strain evidence="2">CAIM 431</strain>
    </source>
</reference>
<gene>
    <name evidence="1" type="ORF">ACFSCS_11020</name>
</gene>
<dbReference type="EMBL" id="JBHUFZ010000025">
    <property type="protein sequence ID" value="MFD1890706.1"/>
    <property type="molecule type" value="Genomic_DNA"/>
</dbReference>
<comment type="caution">
    <text evidence="1">The sequence shown here is derived from an EMBL/GenBank/DDBJ whole genome shotgun (WGS) entry which is preliminary data.</text>
</comment>
<organism evidence="1 2">
    <name type="scientific">Luteococcus peritonei</name>
    <dbReference type="NCBI Taxonomy" id="88874"/>
    <lineage>
        <taxon>Bacteria</taxon>
        <taxon>Bacillati</taxon>
        <taxon>Actinomycetota</taxon>
        <taxon>Actinomycetes</taxon>
        <taxon>Propionibacteriales</taxon>
        <taxon>Propionibacteriaceae</taxon>
        <taxon>Luteococcus</taxon>
    </lineage>
</organism>
<proteinExistence type="predicted"/>